<dbReference type="Proteomes" id="UP000284716">
    <property type="component" value="Unassembled WGS sequence"/>
</dbReference>
<sequence>MVTLVKQESYKLVKRPSLFVFWFGLTLFQVAIAVYLLTHPNASNPSSLFINSFYAPVLIVFYMLALTSTQLSSELQYGTLKSLLYRRYSSSKILASKWVTLLLCTLVLYASSLIMSLCLAITVFNGKIDLVAKGIKGQQVWQIWLMNNISSFLTLIFILSFVCLLATLFENSTPAIIIGLSTYFIVSIFNQLMFMMIKQHEWIKWNPVNMMNLGNQLQNAELSKLTRLPLSQISLGYLIYAAAFLALSLVVFKYRNER</sequence>
<dbReference type="PANTHER" id="PTHR37305:SF1">
    <property type="entry name" value="MEMBRANE PROTEIN"/>
    <property type="match status" value="1"/>
</dbReference>
<evidence type="ECO:0000313" key="3">
    <source>
        <dbReference type="Proteomes" id="UP000284716"/>
    </source>
</evidence>
<evidence type="ECO:0000256" key="1">
    <source>
        <dbReference type="SAM" id="Phobius"/>
    </source>
</evidence>
<feature type="transmembrane region" description="Helical" evidence="1">
    <location>
        <begin position="233"/>
        <end position="252"/>
    </location>
</feature>
<dbReference type="AlphaFoldDB" id="A0A422M259"/>
<evidence type="ECO:0000313" key="2">
    <source>
        <dbReference type="EMBL" id="RND80804.1"/>
    </source>
</evidence>
<reference evidence="2 3" key="1">
    <citation type="journal article" date="2018" name="Front. Microbiol.">
        <title>Conversion of Methionine to Cysteine in Lactobacillus paracasei Depends on the Highly Mobile cysK-ctl-cysE Gene Cluster.</title>
        <authorList>
            <person name="Wuthrich D."/>
            <person name="Irmler S."/>
            <person name="Berthoud H."/>
            <person name="Guggenbuhl B."/>
            <person name="Eugster E."/>
            <person name="Bruggmann R."/>
        </authorList>
    </citation>
    <scope>NUCLEOTIDE SEQUENCE [LARGE SCALE GENOMIC DNA]</scope>
    <source>
        <strain evidence="2 3">FAM18157</strain>
    </source>
</reference>
<proteinExistence type="predicted"/>
<feature type="transmembrane region" description="Helical" evidence="1">
    <location>
        <begin position="20"/>
        <end position="38"/>
    </location>
</feature>
<name>A0A422M259_LACPA</name>
<dbReference type="RefSeq" id="WP_004469769.1">
    <property type="nucleotide sequence ID" value="NZ_CP029546.1"/>
</dbReference>
<organism evidence="2 3">
    <name type="scientific">Lacticaseibacillus paracasei</name>
    <name type="common">Lactobacillus paracasei</name>
    <dbReference type="NCBI Taxonomy" id="1597"/>
    <lineage>
        <taxon>Bacteria</taxon>
        <taxon>Bacillati</taxon>
        <taxon>Bacillota</taxon>
        <taxon>Bacilli</taxon>
        <taxon>Lactobacillales</taxon>
        <taxon>Lactobacillaceae</taxon>
        <taxon>Lacticaseibacillus</taxon>
    </lineage>
</organism>
<accession>A0A422M259</accession>
<dbReference type="PANTHER" id="PTHR37305">
    <property type="entry name" value="INTEGRAL MEMBRANE PROTEIN-RELATED"/>
    <property type="match status" value="1"/>
</dbReference>
<feature type="transmembrane region" description="Helical" evidence="1">
    <location>
        <begin position="98"/>
        <end position="124"/>
    </location>
</feature>
<feature type="transmembrane region" description="Helical" evidence="1">
    <location>
        <begin position="176"/>
        <end position="197"/>
    </location>
</feature>
<dbReference type="Pfam" id="PF12730">
    <property type="entry name" value="ABC2_membrane_4"/>
    <property type="match status" value="1"/>
</dbReference>
<keyword evidence="1" id="KW-0472">Membrane</keyword>
<gene>
    <name evidence="2" type="ORF">FAM18157_01790</name>
</gene>
<comment type="caution">
    <text evidence="2">The sequence shown here is derived from an EMBL/GenBank/DDBJ whole genome shotgun (WGS) entry which is preliminary data.</text>
</comment>
<feature type="transmembrane region" description="Helical" evidence="1">
    <location>
        <begin position="53"/>
        <end position="77"/>
    </location>
</feature>
<keyword evidence="1" id="KW-1133">Transmembrane helix</keyword>
<keyword evidence="1" id="KW-0812">Transmembrane</keyword>
<dbReference type="EMBL" id="LKFS01000071">
    <property type="protein sequence ID" value="RND80804.1"/>
    <property type="molecule type" value="Genomic_DNA"/>
</dbReference>
<protein>
    <submittedName>
        <fullName evidence="2">ABC-type transport system involved in multi-copper enzyme maturation, permease component</fullName>
    </submittedName>
</protein>
<feature type="transmembrane region" description="Helical" evidence="1">
    <location>
        <begin position="144"/>
        <end position="169"/>
    </location>
</feature>